<dbReference type="SUPFAM" id="SSF53098">
    <property type="entry name" value="Ribonuclease H-like"/>
    <property type="match status" value="1"/>
</dbReference>
<evidence type="ECO:0000256" key="2">
    <source>
        <dbReference type="ARBA" id="ARBA00022723"/>
    </source>
</evidence>
<evidence type="ECO:0000259" key="11">
    <source>
        <dbReference type="PROSITE" id="PS50994"/>
    </source>
</evidence>
<proteinExistence type="predicted"/>
<keyword evidence="13" id="KW-1185">Reference proteome</keyword>
<dbReference type="InterPro" id="IPR039537">
    <property type="entry name" value="Retrotran_Ty1/copia-like"/>
</dbReference>
<dbReference type="Pfam" id="PF25597">
    <property type="entry name" value="SH3_retrovirus"/>
    <property type="match status" value="1"/>
</dbReference>
<dbReference type="OrthoDB" id="1917367at2759"/>
<dbReference type="GO" id="GO:0003676">
    <property type="term" value="F:nucleic acid binding"/>
    <property type="evidence" value="ECO:0007669"/>
    <property type="project" value="InterPro"/>
</dbReference>
<dbReference type="InterPro" id="IPR012337">
    <property type="entry name" value="RNaseH-like_sf"/>
</dbReference>
<keyword evidence="7" id="KW-0695">RNA-directed DNA polymerase</keyword>
<dbReference type="GO" id="GO:0003964">
    <property type="term" value="F:RNA-directed DNA polymerase activity"/>
    <property type="evidence" value="ECO:0007669"/>
    <property type="project" value="UniProtKB-KW"/>
</dbReference>
<dbReference type="GO" id="GO:0004519">
    <property type="term" value="F:endonuclease activity"/>
    <property type="evidence" value="ECO:0007669"/>
    <property type="project" value="UniProtKB-KW"/>
</dbReference>
<evidence type="ECO:0000256" key="8">
    <source>
        <dbReference type="ARBA" id="ARBA00022932"/>
    </source>
</evidence>
<evidence type="ECO:0000313" key="12">
    <source>
        <dbReference type="EMBL" id="CAA7020183.1"/>
    </source>
</evidence>
<evidence type="ECO:0000256" key="5">
    <source>
        <dbReference type="ARBA" id="ARBA00022842"/>
    </source>
</evidence>
<feature type="domain" description="Integrase catalytic" evidence="11">
    <location>
        <begin position="1"/>
        <end position="96"/>
    </location>
</feature>
<evidence type="ECO:0000256" key="1">
    <source>
        <dbReference type="ARBA" id="ARBA00022722"/>
    </source>
</evidence>
<dbReference type="InterPro" id="IPR036397">
    <property type="entry name" value="RNaseH_sf"/>
</dbReference>
<accession>A0A6D2I200</accession>
<dbReference type="Gene3D" id="3.30.420.10">
    <property type="entry name" value="Ribonuclease H-like superfamily/Ribonuclease H"/>
    <property type="match status" value="1"/>
</dbReference>
<dbReference type="GO" id="GO:0003887">
    <property type="term" value="F:DNA-directed DNA polymerase activity"/>
    <property type="evidence" value="ECO:0007669"/>
    <property type="project" value="UniProtKB-KW"/>
</dbReference>
<keyword evidence="8" id="KW-0239">DNA-directed DNA polymerase</keyword>
<keyword evidence="6" id="KW-0229">DNA integration</keyword>
<evidence type="ECO:0000256" key="3">
    <source>
        <dbReference type="ARBA" id="ARBA00022759"/>
    </source>
</evidence>
<gene>
    <name evidence="12" type="ORF">MERR_LOCUS7418</name>
</gene>
<dbReference type="InterPro" id="IPR057670">
    <property type="entry name" value="SH3_retrovirus"/>
</dbReference>
<dbReference type="AlphaFoldDB" id="A0A6D2I200"/>
<organism evidence="12 13">
    <name type="scientific">Microthlaspi erraticum</name>
    <dbReference type="NCBI Taxonomy" id="1685480"/>
    <lineage>
        <taxon>Eukaryota</taxon>
        <taxon>Viridiplantae</taxon>
        <taxon>Streptophyta</taxon>
        <taxon>Embryophyta</taxon>
        <taxon>Tracheophyta</taxon>
        <taxon>Spermatophyta</taxon>
        <taxon>Magnoliopsida</taxon>
        <taxon>eudicotyledons</taxon>
        <taxon>Gunneridae</taxon>
        <taxon>Pentapetalae</taxon>
        <taxon>rosids</taxon>
        <taxon>malvids</taxon>
        <taxon>Brassicales</taxon>
        <taxon>Brassicaceae</taxon>
        <taxon>Coluteocarpeae</taxon>
        <taxon>Microthlaspi</taxon>
    </lineage>
</organism>
<keyword evidence="4" id="KW-0378">Hydrolase</keyword>
<evidence type="ECO:0000256" key="6">
    <source>
        <dbReference type="ARBA" id="ARBA00022908"/>
    </source>
</evidence>
<keyword evidence="3" id="KW-0255">Endonuclease</keyword>
<dbReference type="PANTHER" id="PTHR42648:SF11">
    <property type="entry name" value="TRANSPOSON TY4-P GAG-POL POLYPROTEIN"/>
    <property type="match status" value="1"/>
</dbReference>
<evidence type="ECO:0000313" key="13">
    <source>
        <dbReference type="Proteomes" id="UP000467841"/>
    </source>
</evidence>
<dbReference type="Proteomes" id="UP000467841">
    <property type="component" value="Unassembled WGS sequence"/>
</dbReference>
<dbReference type="PROSITE" id="PS50994">
    <property type="entry name" value="INTEGRASE"/>
    <property type="match status" value="1"/>
</dbReference>
<protein>
    <recommendedName>
        <fullName evidence="11">Integrase catalytic domain-containing protein</fullName>
    </recommendedName>
</protein>
<evidence type="ECO:0000256" key="4">
    <source>
        <dbReference type="ARBA" id="ARBA00022801"/>
    </source>
</evidence>
<dbReference type="EMBL" id="CACVBM020000532">
    <property type="protein sequence ID" value="CAA7020183.1"/>
    <property type="molecule type" value="Genomic_DNA"/>
</dbReference>
<keyword evidence="9" id="KW-0233">DNA recombination</keyword>
<name>A0A6D2I200_9BRAS</name>
<sequence>MRSDCGGEFMSKEFLNFCEDNDIRRQLAVPRTPQQNGKAERKNMTILEMARSMLKSKNLPKDLWAEAVAYAVYLSNRSPARSVSGKTPQEAWSGRKSGVSHLGVFGSIAHAHVPDEKRSKLDDKSEKYIFISYDANKLYNPETKMTLISRNVIFDEEEEWDWRSNDEDHNFFPHIEEEDSEQPAEEPIAPPTPPTPPTISSQGDESSSERTPRFRNLQELYEVTEHQDNLTLFCLSAECEPMNFQEAMEKEAWRNAMDEEIKSIQINETWELASLPDRKAEEEPLILIAHMTPIP</sequence>
<dbReference type="InterPro" id="IPR001584">
    <property type="entry name" value="Integrase_cat-core"/>
</dbReference>
<dbReference type="GO" id="GO:0006310">
    <property type="term" value="P:DNA recombination"/>
    <property type="evidence" value="ECO:0007669"/>
    <property type="project" value="UniProtKB-KW"/>
</dbReference>
<dbReference type="GO" id="GO:0015074">
    <property type="term" value="P:DNA integration"/>
    <property type="evidence" value="ECO:0007669"/>
    <property type="project" value="UniProtKB-KW"/>
</dbReference>
<evidence type="ECO:0000256" key="9">
    <source>
        <dbReference type="ARBA" id="ARBA00023172"/>
    </source>
</evidence>
<keyword evidence="2" id="KW-0479">Metal-binding</keyword>
<keyword evidence="8" id="KW-0808">Transferase</keyword>
<feature type="compositionally biased region" description="Pro residues" evidence="10">
    <location>
        <begin position="188"/>
        <end position="197"/>
    </location>
</feature>
<keyword evidence="8" id="KW-0548">Nucleotidyltransferase</keyword>
<keyword evidence="1" id="KW-0540">Nuclease</keyword>
<dbReference type="GO" id="GO:0046872">
    <property type="term" value="F:metal ion binding"/>
    <property type="evidence" value="ECO:0007669"/>
    <property type="project" value="UniProtKB-KW"/>
</dbReference>
<dbReference type="GO" id="GO:0016787">
    <property type="term" value="F:hydrolase activity"/>
    <property type="evidence" value="ECO:0007669"/>
    <property type="project" value="UniProtKB-KW"/>
</dbReference>
<comment type="caution">
    <text evidence="12">The sequence shown here is derived from an EMBL/GenBank/DDBJ whole genome shotgun (WGS) entry which is preliminary data.</text>
</comment>
<keyword evidence="5" id="KW-0460">Magnesium</keyword>
<reference evidence="12" key="1">
    <citation type="submission" date="2020-01" db="EMBL/GenBank/DDBJ databases">
        <authorList>
            <person name="Mishra B."/>
        </authorList>
    </citation>
    <scope>NUCLEOTIDE SEQUENCE [LARGE SCALE GENOMIC DNA]</scope>
</reference>
<evidence type="ECO:0000256" key="10">
    <source>
        <dbReference type="SAM" id="MobiDB-lite"/>
    </source>
</evidence>
<dbReference type="PANTHER" id="PTHR42648">
    <property type="entry name" value="TRANSPOSASE, PUTATIVE-RELATED"/>
    <property type="match status" value="1"/>
</dbReference>
<evidence type="ECO:0000256" key="7">
    <source>
        <dbReference type="ARBA" id="ARBA00022918"/>
    </source>
</evidence>
<feature type="region of interest" description="Disordered" evidence="10">
    <location>
        <begin position="176"/>
        <end position="211"/>
    </location>
</feature>